<evidence type="ECO:0000313" key="1">
    <source>
        <dbReference type="EMBL" id="KTD74159.1"/>
    </source>
</evidence>
<dbReference type="Proteomes" id="UP000054693">
    <property type="component" value="Unassembled WGS sequence"/>
</dbReference>
<keyword evidence="2" id="KW-1185">Reference proteome</keyword>
<protein>
    <submittedName>
        <fullName evidence="1">Uncharacterized protein</fullName>
    </submittedName>
</protein>
<dbReference type="EMBL" id="LNZA01000001">
    <property type="protein sequence ID" value="KTD74159.1"/>
    <property type="molecule type" value="Genomic_DNA"/>
</dbReference>
<evidence type="ECO:0000313" key="2">
    <source>
        <dbReference type="Proteomes" id="UP000054693"/>
    </source>
</evidence>
<dbReference type="AlphaFoldDB" id="A0A0W0ZYH4"/>
<proteinExistence type="predicted"/>
<dbReference type="PATRIC" id="fig|40335.7.peg.2133"/>
<organism evidence="1 2">
    <name type="scientific">Legionella tucsonensis</name>
    <dbReference type="NCBI Taxonomy" id="40335"/>
    <lineage>
        <taxon>Bacteria</taxon>
        <taxon>Pseudomonadati</taxon>
        <taxon>Pseudomonadota</taxon>
        <taxon>Gammaproteobacteria</taxon>
        <taxon>Legionellales</taxon>
        <taxon>Legionellaceae</taxon>
        <taxon>Legionella</taxon>
    </lineage>
</organism>
<comment type="caution">
    <text evidence="1">The sequence shown here is derived from an EMBL/GenBank/DDBJ whole genome shotgun (WGS) entry which is preliminary data.</text>
</comment>
<accession>A0A0W0ZYH4</accession>
<dbReference type="OrthoDB" id="5639100at2"/>
<reference evidence="1 2" key="1">
    <citation type="submission" date="2015-11" db="EMBL/GenBank/DDBJ databases">
        <title>Genomic analysis of 38 Legionella species identifies large and diverse effector repertoires.</title>
        <authorList>
            <person name="Burstein D."/>
            <person name="Amaro F."/>
            <person name="Zusman T."/>
            <person name="Lifshitz Z."/>
            <person name="Cohen O."/>
            <person name="Gilbert J.A."/>
            <person name="Pupko T."/>
            <person name="Shuman H.A."/>
            <person name="Segal G."/>
        </authorList>
    </citation>
    <scope>NUCLEOTIDE SEQUENCE [LARGE SCALE GENOMIC DNA]</scope>
    <source>
        <strain evidence="1 2">ATCC 49180</strain>
    </source>
</reference>
<dbReference type="RefSeq" id="WP_058521132.1">
    <property type="nucleotide sequence ID" value="NZ_CAAAIP010000006.1"/>
</dbReference>
<sequence>MPSTKKMLLNILKNTKKNSLSPFQIECLDMFQEKIKTIPIDEQTEMDLPICAVLLDHCFCDLDNLFKSEQRIISLINQGNLSDNDFFKHVNQIFADEIKTLNHHSSEFFYNQTLKYVKTIVIDMKNELVRLKTSLDQQLIDIANLSSSEYQTQCGIS</sequence>
<name>A0A0W0ZYH4_9GAMM</name>
<gene>
    <name evidence="1" type="ORF">Ltuc_2006</name>
</gene>